<evidence type="ECO:0000313" key="2">
    <source>
        <dbReference type="Proteomes" id="UP000266723"/>
    </source>
</evidence>
<name>A0ABQ7AJZ7_BRACR</name>
<evidence type="ECO:0000313" key="1">
    <source>
        <dbReference type="EMBL" id="KAF3498282.1"/>
    </source>
</evidence>
<organism evidence="1 2">
    <name type="scientific">Brassica cretica</name>
    <name type="common">Mustard</name>
    <dbReference type="NCBI Taxonomy" id="69181"/>
    <lineage>
        <taxon>Eukaryota</taxon>
        <taxon>Viridiplantae</taxon>
        <taxon>Streptophyta</taxon>
        <taxon>Embryophyta</taxon>
        <taxon>Tracheophyta</taxon>
        <taxon>Spermatophyta</taxon>
        <taxon>Magnoliopsida</taxon>
        <taxon>eudicotyledons</taxon>
        <taxon>Gunneridae</taxon>
        <taxon>Pentapetalae</taxon>
        <taxon>rosids</taxon>
        <taxon>malvids</taxon>
        <taxon>Brassicales</taxon>
        <taxon>Brassicaceae</taxon>
        <taxon>Brassiceae</taxon>
        <taxon>Brassica</taxon>
    </lineage>
</organism>
<sequence length="167" mass="18784">MFISSFVYASNCMNIGHPIGRLIEVVGDRGRLKLSIDRKACVAEISLHFPHGTWFGSGVPQSHGVSSSGLHKEPRCMLLSFGWLSRTDFPHMSKCVLDFPHVQGCLSGGEPEESRDHLFFACQYTYTLWLEAIGSLLQPAPTPAWEEIVERILAENRMREDTLTYID</sequence>
<protein>
    <recommendedName>
        <fullName evidence="3">Reverse transcriptase zinc-binding domain-containing protein</fullName>
    </recommendedName>
</protein>
<comment type="caution">
    <text evidence="1">The sequence shown here is derived from an EMBL/GenBank/DDBJ whole genome shotgun (WGS) entry which is preliminary data.</text>
</comment>
<gene>
    <name evidence="1" type="ORF">DY000_02055727</name>
</gene>
<dbReference type="Proteomes" id="UP000266723">
    <property type="component" value="Unassembled WGS sequence"/>
</dbReference>
<proteinExistence type="predicted"/>
<evidence type="ECO:0008006" key="3">
    <source>
        <dbReference type="Google" id="ProtNLM"/>
    </source>
</evidence>
<reference evidence="1 2" key="1">
    <citation type="journal article" date="2020" name="BMC Genomics">
        <title>Intraspecific diversification of the crop wild relative Brassica cretica Lam. using demographic model selection.</title>
        <authorList>
            <person name="Kioukis A."/>
            <person name="Michalopoulou V.A."/>
            <person name="Briers L."/>
            <person name="Pirintsos S."/>
            <person name="Studholme D.J."/>
            <person name="Pavlidis P."/>
            <person name="Sarris P.F."/>
        </authorList>
    </citation>
    <scope>NUCLEOTIDE SEQUENCE [LARGE SCALE GENOMIC DNA]</scope>
    <source>
        <strain evidence="2">cv. PFS-1207/04</strain>
    </source>
</reference>
<keyword evidence="2" id="KW-1185">Reference proteome</keyword>
<accession>A0ABQ7AJZ7</accession>
<dbReference type="EMBL" id="QGKV02002055">
    <property type="protein sequence ID" value="KAF3498282.1"/>
    <property type="molecule type" value="Genomic_DNA"/>
</dbReference>